<keyword evidence="1" id="KW-0472">Membrane</keyword>
<evidence type="ECO:0000256" key="1">
    <source>
        <dbReference type="SAM" id="Phobius"/>
    </source>
</evidence>
<name>A0A5N6T974_ASPPS</name>
<protein>
    <recommendedName>
        <fullName evidence="4">FAD-binding domain-containing protein</fullName>
    </recommendedName>
</protein>
<sequence length="121" mass="13551">MCRRYPYLLAHLSATLTVTLHPAIPVNSSLRHHSLFSVFLVVFIVCGYKWVHNIYYITPVTVPAPSYFRCGHNLSPQQYSEARPLEIKDWETTDVVICGCGPPGAMLSAYLGQMSIPNVVL</sequence>
<evidence type="ECO:0000313" key="2">
    <source>
        <dbReference type="EMBL" id="KAE8142836.1"/>
    </source>
</evidence>
<dbReference type="OrthoDB" id="2096480at2759"/>
<dbReference type="EMBL" id="ML743553">
    <property type="protein sequence ID" value="KAE8142836.1"/>
    <property type="molecule type" value="Genomic_DNA"/>
</dbReference>
<keyword evidence="3" id="KW-1185">Reference proteome</keyword>
<keyword evidence="1" id="KW-1133">Transmembrane helix</keyword>
<evidence type="ECO:0000313" key="3">
    <source>
        <dbReference type="Proteomes" id="UP000325672"/>
    </source>
</evidence>
<reference evidence="2 3" key="1">
    <citation type="submission" date="2019-04" db="EMBL/GenBank/DDBJ databases">
        <title>Friends and foes A comparative genomics study of 23 Aspergillus species from section Flavi.</title>
        <authorList>
            <consortium name="DOE Joint Genome Institute"/>
            <person name="Kjaerbolling I."/>
            <person name="Vesth T."/>
            <person name="Frisvad J.C."/>
            <person name="Nybo J.L."/>
            <person name="Theobald S."/>
            <person name="Kildgaard S."/>
            <person name="Isbrandt T."/>
            <person name="Kuo A."/>
            <person name="Sato A."/>
            <person name="Lyhne E.K."/>
            <person name="Kogle M.E."/>
            <person name="Wiebenga A."/>
            <person name="Kun R.S."/>
            <person name="Lubbers R.J."/>
            <person name="Makela M.R."/>
            <person name="Barry K."/>
            <person name="Chovatia M."/>
            <person name="Clum A."/>
            <person name="Daum C."/>
            <person name="Haridas S."/>
            <person name="He G."/>
            <person name="LaButti K."/>
            <person name="Lipzen A."/>
            <person name="Mondo S."/>
            <person name="Riley R."/>
            <person name="Salamov A."/>
            <person name="Simmons B.A."/>
            <person name="Magnuson J.K."/>
            <person name="Henrissat B."/>
            <person name="Mortensen U.H."/>
            <person name="Larsen T.O."/>
            <person name="Devries R.P."/>
            <person name="Grigoriev I.V."/>
            <person name="Machida M."/>
            <person name="Baker S.E."/>
            <person name="Andersen M.R."/>
        </authorList>
    </citation>
    <scope>NUCLEOTIDE SEQUENCE [LARGE SCALE GENOMIC DNA]</scope>
    <source>
        <strain evidence="2 3">CBS 117625</strain>
    </source>
</reference>
<keyword evidence="1" id="KW-0812">Transmembrane</keyword>
<proteinExistence type="predicted"/>
<dbReference type="Proteomes" id="UP000325672">
    <property type="component" value="Unassembled WGS sequence"/>
</dbReference>
<dbReference type="AlphaFoldDB" id="A0A5N6T974"/>
<gene>
    <name evidence="2" type="ORF">BDV38DRAFT_94094</name>
</gene>
<organism evidence="2 3">
    <name type="scientific">Aspergillus pseudotamarii</name>
    <dbReference type="NCBI Taxonomy" id="132259"/>
    <lineage>
        <taxon>Eukaryota</taxon>
        <taxon>Fungi</taxon>
        <taxon>Dikarya</taxon>
        <taxon>Ascomycota</taxon>
        <taxon>Pezizomycotina</taxon>
        <taxon>Eurotiomycetes</taxon>
        <taxon>Eurotiomycetidae</taxon>
        <taxon>Eurotiales</taxon>
        <taxon>Aspergillaceae</taxon>
        <taxon>Aspergillus</taxon>
        <taxon>Aspergillus subgen. Circumdati</taxon>
    </lineage>
</organism>
<evidence type="ECO:0008006" key="4">
    <source>
        <dbReference type="Google" id="ProtNLM"/>
    </source>
</evidence>
<dbReference type="RefSeq" id="XP_031918899.1">
    <property type="nucleotide sequence ID" value="XM_032064161.1"/>
</dbReference>
<dbReference type="GeneID" id="43648371"/>
<accession>A0A5N6T974</accession>
<feature type="transmembrane region" description="Helical" evidence="1">
    <location>
        <begin position="32"/>
        <end position="51"/>
    </location>
</feature>